<dbReference type="PANTHER" id="PTHR13318:SF247">
    <property type="entry name" value="GH16156P"/>
    <property type="match status" value="1"/>
</dbReference>
<comment type="caution">
    <text evidence="2">The sequence shown here is derived from an EMBL/GenBank/DDBJ whole genome shotgun (WGS) entry which is preliminary data.</text>
</comment>
<proteinExistence type="predicted"/>
<keyword evidence="3" id="KW-1185">Reference proteome</keyword>
<dbReference type="OrthoDB" id="2305901at2759"/>
<dbReference type="InterPro" id="IPR032675">
    <property type="entry name" value="LRR_dom_sf"/>
</dbReference>
<reference evidence="2 3" key="1">
    <citation type="submission" date="2021-02" db="EMBL/GenBank/DDBJ databases">
        <title>Pan-genome distribution and transcriptional activeness of fungal secondary metabolism genes in Aspergillus section Fumigati.</title>
        <authorList>
            <person name="Takahashi H."/>
            <person name="Umemura M."/>
            <person name="Ninomiya A."/>
            <person name="Kusuya Y."/>
            <person name="Urayama S."/>
            <person name="Shimizu M."/>
            <person name="Watanabe A."/>
            <person name="Kamei K."/>
            <person name="Yaguchi T."/>
            <person name="Hagiwara D."/>
        </authorList>
    </citation>
    <scope>NUCLEOTIDE SEQUENCE [LARGE SCALE GENOMIC DNA]</scope>
    <source>
        <strain evidence="2 3">IFM 47045</strain>
    </source>
</reference>
<dbReference type="RefSeq" id="XP_043129753.1">
    <property type="nucleotide sequence ID" value="XM_043273818.1"/>
</dbReference>
<dbReference type="SUPFAM" id="SSF52047">
    <property type="entry name" value="RNI-like"/>
    <property type="match status" value="1"/>
</dbReference>
<evidence type="ECO:0000259" key="1">
    <source>
        <dbReference type="PROSITE" id="PS50181"/>
    </source>
</evidence>
<dbReference type="GO" id="GO:0031146">
    <property type="term" value="P:SCF-dependent proteasomal ubiquitin-dependent protein catabolic process"/>
    <property type="evidence" value="ECO:0007669"/>
    <property type="project" value="TreeGrafter"/>
</dbReference>
<dbReference type="GeneID" id="66930199"/>
<gene>
    <name evidence="2" type="ORF">Aspvir_002217</name>
</gene>
<sequence>MARSLDQLPPEILMTILDKMHISQLSTMIRVNRQFFTLGIPRLWQAQGGTYLAKVPKDRRGVYIPLIQELDLSGFAKDVYEEFKDFVFHNVRKLSVSLEEDDEPIAYCSYLTHLINPGLQLLGLGGDISPDFLFDVQTKCPKLRSVSIWRCGPCVTPTDLLTFLRGLPYLESLRISMDHHAMTDSKVIEFLARSSTLEQLTLEQIYPELLWDALSVESPFPALRKLDIEICQDALTSMAKLFGSVLHLRVEPMTTEYLDSREIEVRIRPLSELTQLRTLEIGFNGNSFYGNMTIVPEDIVSLRSLSNLTSLTLAGLRKPRPGDAEISDDDFHRLVSGLPDLETLSLHPLPSKVTPASLAALAECCPRLESCFVGGGLHVLDLQDYKAPLFPRLGSFRVGRFLDQRLADRVEPIERRAQEHAQQLERHFPKADIRVLQNGWFSTPSAFDSEVMRLLRPKNERDFEPDS</sequence>
<dbReference type="EMBL" id="BOPL01000011">
    <property type="protein sequence ID" value="GIK06567.1"/>
    <property type="molecule type" value="Genomic_DNA"/>
</dbReference>
<protein>
    <recommendedName>
        <fullName evidence="1">F-box domain-containing protein</fullName>
    </recommendedName>
</protein>
<dbReference type="Proteomes" id="UP000710440">
    <property type="component" value="Unassembled WGS sequence"/>
</dbReference>
<feature type="domain" description="F-box" evidence="1">
    <location>
        <begin position="2"/>
        <end position="47"/>
    </location>
</feature>
<organism evidence="2 3">
    <name type="scientific">Aspergillus viridinutans</name>
    <dbReference type="NCBI Taxonomy" id="75553"/>
    <lineage>
        <taxon>Eukaryota</taxon>
        <taxon>Fungi</taxon>
        <taxon>Dikarya</taxon>
        <taxon>Ascomycota</taxon>
        <taxon>Pezizomycotina</taxon>
        <taxon>Eurotiomycetes</taxon>
        <taxon>Eurotiomycetidae</taxon>
        <taxon>Eurotiales</taxon>
        <taxon>Aspergillaceae</taxon>
        <taxon>Aspergillus</taxon>
        <taxon>Aspergillus subgen. Fumigati</taxon>
    </lineage>
</organism>
<dbReference type="Gene3D" id="3.80.10.10">
    <property type="entry name" value="Ribonuclease Inhibitor"/>
    <property type="match status" value="1"/>
</dbReference>
<evidence type="ECO:0000313" key="2">
    <source>
        <dbReference type="EMBL" id="GIK06567.1"/>
    </source>
</evidence>
<dbReference type="PANTHER" id="PTHR13318">
    <property type="entry name" value="PARTNER OF PAIRED, ISOFORM B-RELATED"/>
    <property type="match status" value="1"/>
</dbReference>
<dbReference type="SMART" id="SM00367">
    <property type="entry name" value="LRR_CC"/>
    <property type="match status" value="3"/>
</dbReference>
<dbReference type="InterPro" id="IPR006553">
    <property type="entry name" value="Leu-rich_rpt_Cys-con_subtyp"/>
</dbReference>
<evidence type="ECO:0000313" key="3">
    <source>
        <dbReference type="Proteomes" id="UP000710440"/>
    </source>
</evidence>
<accession>A0A9P3F5L9</accession>
<name>A0A9P3F5L9_ASPVI</name>
<dbReference type="PROSITE" id="PS50181">
    <property type="entry name" value="FBOX"/>
    <property type="match status" value="1"/>
</dbReference>
<dbReference type="AlphaFoldDB" id="A0A9P3F5L9"/>
<dbReference type="InterPro" id="IPR001810">
    <property type="entry name" value="F-box_dom"/>
</dbReference>
<dbReference type="GO" id="GO:0019005">
    <property type="term" value="C:SCF ubiquitin ligase complex"/>
    <property type="evidence" value="ECO:0007669"/>
    <property type="project" value="TreeGrafter"/>
</dbReference>